<reference evidence="1" key="1">
    <citation type="submission" date="2014-09" db="EMBL/GenBank/DDBJ databases">
        <authorList>
            <person name="Magalhaes I.L.F."/>
            <person name="Oliveira U."/>
            <person name="Santos F.R."/>
            <person name="Vidigal T.H.D.A."/>
            <person name="Brescovit A.D."/>
            <person name="Santos A.J."/>
        </authorList>
    </citation>
    <scope>NUCLEOTIDE SEQUENCE</scope>
    <source>
        <tissue evidence="1">Shoot tissue taken approximately 20 cm above the soil surface</tissue>
    </source>
</reference>
<name>A0A0A9HHA8_ARUDO</name>
<reference evidence="1" key="2">
    <citation type="journal article" date="2015" name="Data Brief">
        <title>Shoot transcriptome of the giant reed, Arundo donax.</title>
        <authorList>
            <person name="Barrero R.A."/>
            <person name="Guerrero F.D."/>
            <person name="Moolhuijzen P."/>
            <person name="Goolsby J.A."/>
            <person name="Tidwell J."/>
            <person name="Bellgard S.E."/>
            <person name="Bellgard M.I."/>
        </authorList>
    </citation>
    <scope>NUCLEOTIDE SEQUENCE</scope>
    <source>
        <tissue evidence="1">Shoot tissue taken approximately 20 cm above the soil surface</tissue>
    </source>
</reference>
<dbReference type="EMBL" id="GBRH01161341">
    <property type="protein sequence ID" value="JAE36555.1"/>
    <property type="molecule type" value="Transcribed_RNA"/>
</dbReference>
<protein>
    <submittedName>
        <fullName evidence="1">Uncharacterized protein</fullName>
    </submittedName>
</protein>
<proteinExistence type="predicted"/>
<evidence type="ECO:0000313" key="1">
    <source>
        <dbReference type="EMBL" id="JAE36555.1"/>
    </source>
</evidence>
<sequence>MVFWRNANTESTNSEGTSNQQLLQLLCAPHYHLQHICLPQISFPAS</sequence>
<organism evidence="1">
    <name type="scientific">Arundo donax</name>
    <name type="common">Giant reed</name>
    <name type="synonym">Donax arundinaceus</name>
    <dbReference type="NCBI Taxonomy" id="35708"/>
    <lineage>
        <taxon>Eukaryota</taxon>
        <taxon>Viridiplantae</taxon>
        <taxon>Streptophyta</taxon>
        <taxon>Embryophyta</taxon>
        <taxon>Tracheophyta</taxon>
        <taxon>Spermatophyta</taxon>
        <taxon>Magnoliopsida</taxon>
        <taxon>Liliopsida</taxon>
        <taxon>Poales</taxon>
        <taxon>Poaceae</taxon>
        <taxon>PACMAD clade</taxon>
        <taxon>Arundinoideae</taxon>
        <taxon>Arundineae</taxon>
        <taxon>Arundo</taxon>
    </lineage>
</organism>
<accession>A0A0A9HHA8</accession>
<dbReference type="AlphaFoldDB" id="A0A0A9HHA8"/>